<dbReference type="EMBL" id="JTJJ01000055">
    <property type="protein sequence ID" value="KHJ67181.1"/>
    <property type="molecule type" value="Genomic_DNA"/>
</dbReference>
<evidence type="ECO:0000259" key="2">
    <source>
        <dbReference type="Pfam" id="PF25319"/>
    </source>
</evidence>
<reference evidence="3 4" key="1">
    <citation type="submission" date="2014-11" db="EMBL/GenBank/DDBJ databases">
        <title>Genome sequencing of Pantoea rodasii ND03.</title>
        <authorList>
            <person name="Muhamad Yunos N.Y."/>
            <person name="Chan K.-G."/>
        </authorList>
    </citation>
    <scope>NUCLEOTIDE SEQUENCE [LARGE SCALE GENOMIC DNA]</scope>
    <source>
        <strain evidence="3 4">ND03</strain>
    </source>
</reference>
<dbReference type="RefSeq" id="WP_039332687.1">
    <property type="nucleotide sequence ID" value="NZ_JTJJ01000055.1"/>
</dbReference>
<dbReference type="Proteomes" id="UP000030853">
    <property type="component" value="Unassembled WGS sequence"/>
</dbReference>
<gene>
    <name evidence="3" type="ORF">QU24_15365</name>
</gene>
<keyword evidence="1" id="KW-1133">Transmembrane helix</keyword>
<evidence type="ECO:0000313" key="4">
    <source>
        <dbReference type="Proteomes" id="UP000030853"/>
    </source>
</evidence>
<accession>A0A0B1R699</accession>
<sequence length="164" mass="18898">MNEALLRWLALSLAIRMACLVMMSALLLALAWWVLLRPLQQRHDVLVRQQDDMTQQVHLGQQQLAARPPINTLESEIALLLQPARANVVRQTLENLVAARGTQLESWQPTSQPQQLHLRLDWPQFLPLFDELAQAHVSVPQRFELRTEKGTLITQMWLEDENAD</sequence>
<dbReference type="Pfam" id="PF25319">
    <property type="entry name" value="HofO"/>
    <property type="match status" value="1"/>
</dbReference>
<dbReference type="AlphaFoldDB" id="A0A0B1R699"/>
<feature type="transmembrane region" description="Helical" evidence="1">
    <location>
        <begin position="6"/>
        <end position="35"/>
    </location>
</feature>
<evidence type="ECO:0000313" key="3">
    <source>
        <dbReference type="EMBL" id="KHJ67181.1"/>
    </source>
</evidence>
<protein>
    <recommendedName>
        <fullName evidence="2">DNA utilization protein HofO C-terminal domain-containing protein</fullName>
    </recommendedName>
</protein>
<keyword evidence="1" id="KW-0472">Membrane</keyword>
<evidence type="ECO:0000256" key="1">
    <source>
        <dbReference type="SAM" id="Phobius"/>
    </source>
</evidence>
<dbReference type="InterPro" id="IPR057522">
    <property type="entry name" value="HofO_C"/>
</dbReference>
<feature type="domain" description="DNA utilization protein HofO C-terminal" evidence="2">
    <location>
        <begin position="93"/>
        <end position="161"/>
    </location>
</feature>
<comment type="caution">
    <text evidence="3">The sequence shown here is derived from an EMBL/GenBank/DDBJ whole genome shotgun (WGS) entry which is preliminary data.</text>
</comment>
<keyword evidence="1" id="KW-0812">Transmembrane</keyword>
<proteinExistence type="predicted"/>
<name>A0A0B1R699_9GAMM</name>
<organism evidence="3 4">
    <name type="scientific">Pantoea rodasii</name>
    <dbReference type="NCBI Taxonomy" id="1076549"/>
    <lineage>
        <taxon>Bacteria</taxon>
        <taxon>Pseudomonadati</taxon>
        <taxon>Pseudomonadota</taxon>
        <taxon>Gammaproteobacteria</taxon>
        <taxon>Enterobacterales</taxon>
        <taxon>Erwiniaceae</taxon>
        <taxon>Pantoea</taxon>
    </lineage>
</organism>